<dbReference type="AlphaFoldDB" id="A0A2G6E0P8"/>
<dbReference type="Proteomes" id="UP000229740">
    <property type="component" value="Unassembled WGS sequence"/>
</dbReference>
<dbReference type="EMBL" id="PDPS01000054">
    <property type="protein sequence ID" value="PID55635.1"/>
    <property type="molecule type" value="Genomic_DNA"/>
</dbReference>
<evidence type="ECO:0000313" key="2">
    <source>
        <dbReference type="Proteomes" id="UP000229740"/>
    </source>
</evidence>
<comment type="caution">
    <text evidence="1">The sequence shown here is derived from an EMBL/GenBank/DDBJ whole genome shotgun (WGS) entry which is preliminary data.</text>
</comment>
<evidence type="ECO:0000313" key="1">
    <source>
        <dbReference type="EMBL" id="PID55635.1"/>
    </source>
</evidence>
<protein>
    <submittedName>
        <fullName evidence="1">Uncharacterized protein</fullName>
    </submittedName>
</protein>
<accession>A0A2G6E0P8</accession>
<proteinExistence type="predicted"/>
<gene>
    <name evidence="1" type="ORF">CSB45_15080</name>
</gene>
<organism evidence="1 2">
    <name type="scientific">candidate division KSB3 bacterium</name>
    <dbReference type="NCBI Taxonomy" id="2044937"/>
    <lineage>
        <taxon>Bacteria</taxon>
        <taxon>candidate division KSB3</taxon>
    </lineage>
</organism>
<sequence length="224" mass="25514">MTDIVLKAIITLCYQECRSFFKCHGCFMLEEEVLMLQFKKMCCMCCLMCLISSVVSAQELYEWKHTSFQYPNHWKIVADEGDDVRQVRLMPNDRDDVSLLFSLFGEFPEPDEKYNAMPVQASVSFGLGLALKLAGEAGERAIALHYGNIELSNGSFMSARFTIMPPEADTFHMLESFHAYNAESGGGFMGMVMTQGLRGQLIDDLRYIQYINEAYEIVRSLVIR</sequence>
<reference evidence="1 2" key="1">
    <citation type="submission" date="2017-10" db="EMBL/GenBank/DDBJ databases">
        <title>Novel microbial diversity and functional potential in the marine mammal oral microbiome.</title>
        <authorList>
            <person name="Dudek N.K."/>
            <person name="Sun C.L."/>
            <person name="Burstein D."/>
            <person name="Kantor R.S."/>
            <person name="Aliaga Goltsman D.S."/>
            <person name="Bik E.M."/>
            <person name="Thomas B.C."/>
            <person name="Banfield J.F."/>
            <person name="Relman D.A."/>
        </authorList>
    </citation>
    <scope>NUCLEOTIDE SEQUENCE [LARGE SCALE GENOMIC DNA]</scope>
    <source>
        <strain evidence="1">DOLZORAL124_49_17</strain>
    </source>
</reference>
<name>A0A2G6E0P8_9BACT</name>